<name>A0ABZ1B7K2_9ACTN</name>
<organism evidence="1 2">
    <name type="scientific">Blastococcus brunescens</name>
    <dbReference type="NCBI Taxonomy" id="1564165"/>
    <lineage>
        <taxon>Bacteria</taxon>
        <taxon>Bacillati</taxon>
        <taxon>Actinomycetota</taxon>
        <taxon>Actinomycetes</taxon>
        <taxon>Geodermatophilales</taxon>
        <taxon>Geodermatophilaceae</taxon>
        <taxon>Blastococcus</taxon>
    </lineage>
</organism>
<protein>
    <submittedName>
        <fullName evidence="1">Uncharacterized protein</fullName>
    </submittedName>
</protein>
<keyword evidence="2" id="KW-1185">Reference proteome</keyword>
<proteinExistence type="predicted"/>
<sequence>MTAVLGEPATGFQHEALFYRGDDDFLAGLLPFVREDSPSGSRWSSPCPGHVWIC</sequence>
<reference evidence="1 2" key="1">
    <citation type="submission" date="2023-12" db="EMBL/GenBank/DDBJ databases">
        <title>Blastococcus brunescens sp. nov., an actonobacterium isolated from sandstone collected in sahara desert.</title>
        <authorList>
            <person name="Gtari M."/>
            <person name="Ghodhbane F."/>
        </authorList>
    </citation>
    <scope>NUCLEOTIDE SEQUENCE [LARGE SCALE GENOMIC DNA]</scope>
    <source>
        <strain evidence="1 2">BMG 8361</strain>
    </source>
</reference>
<evidence type="ECO:0000313" key="1">
    <source>
        <dbReference type="EMBL" id="WRL66793.1"/>
    </source>
</evidence>
<dbReference type="Proteomes" id="UP001324287">
    <property type="component" value="Chromosome"/>
</dbReference>
<gene>
    <name evidence="1" type="ORF">U6N30_16295</name>
</gene>
<dbReference type="EMBL" id="CP141261">
    <property type="protein sequence ID" value="WRL66793.1"/>
    <property type="molecule type" value="Genomic_DNA"/>
</dbReference>
<dbReference type="RefSeq" id="WP_324278105.1">
    <property type="nucleotide sequence ID" value="NZ_CP141261.1"/>
</dbReference>
<accession>A0ABZ1B7K2</accession>
<evidence type="ECO:0000313" key="2">
    <source>
        <dbReference type="Proteomes" id="UP001324287"/>
    </source>
</evidence>